<keyword evidence="2" id="KW-1185">Reference proteome</keyword>
<reference evidence="1" key="1">
    <citation type="submission" date="2022-04" db="EMBL/GenBank/DDBJ databases">
        <title>Genome of the entomopathogenic fungus Entomophthora muscae.</title>
        <authorList>
            <person name="Elya C."/>
            <person name="Lovett B.R."/>
            <person name="Lee E."/>
            <person name="Macias A.M."/>
            <person name="Hajek A.E."/>
            <person name="De Bivort B.L."/>
            <person name="Kasson M.T."/>
            <person name="De Fine Licht H.H."/>
            <person name="Stajich J.E."/>
        </authorList>
    </citation>
    <scope>NUCLEOTIDE SEQUENCE</scope>
    <source>
        <strain evidence="1">Berkeley</strain>
    </source>
</reference>
<sequence length="153" mass="16780">MLLNSRITYEISYLESERMGWVQPLSQTLCGPSVQKAKSLGHLHPINSEPEKKVDYNPPGLKPLPTPHGFSSNPPVPDSRSFPKVETCNTGSLGGEISNPVNEKSPELAPSLRFDTCPENMSRTIATNDNLLAPDARSFPEIPTQDTGRPLKE</sequence>
<protein>
    <submittedName>
        <fullName evidence="1">Uncharacterized protein</fullName>
    </submittedName>
</protein>
<evidence type="ECO:0000313" key="2">
    <source>
        <dbReference type="Proteomes" id="UP001165960"/>
    </source>
</evidence>
<organism evidence="1 2">
    <name type="scientific">Entomophthora muscae</name>
    <dbReference type="NCBI Taxonomy" id="34485"/>
    <lineage>
        <taxon>Eukaryota</taxon>
        <taxon>Fungi</taxon>
        <taxon>Fungi incertae sedis</taxon>
        <taxon>Zoopagomycota</taxon>
        <taxon>Entomophthoromycotina</taxon>
        <taxon>Entomophthoromycetes</taxon>
        <taxon>Entomophthorales</taxon>
        <taxon>Entomophthoraceae</taxon>
        <taxon>Entomophthora</taxon>
    </lineage>
</organism>
<proteinExistence type="predicted"/>
<accession>A0ACC2UKH8</accession>
<dbReference type="EMBL" id="QTSX02000285">
    <property type="protein sequence ID" value="KAJ9087333.1"/>
    <property type="molecule type" value="Genomic_DNA"/>
</dbReference>
<evidence type="ECO:0000313" key="1">
    <source>
        <dbReference type="EMBL" id="KAJ9087333.1"/>
    </source>
</evidence>
<comment type="caution">
    <text evidence="1">The sequence shown here is derived from an EMBL/GenBank/DDBJ whole genome shotgun (WGS) entry which is preliminary data.</text>
</comment>
<dbReference type="Proteomes" id="UP001165960">
    <property type="component" value="Unassembled WGS sequence"/>
</dbReference>
<gene>
    <name evidence="1" type="ORF">DSO57_1034369</name>
</gene>
<name>A0ACC2UKH8_9FUNG</name>